<keyword evidence="3" id="KW-1185">Reference proteome</keyword>
<dbReference type="AlphaFoldDB" id="A0A8J3QGD9"/>
<proteinExistence type="predicted"/>
<dbReference type="Pfam" id="PF19054">
    <property type="entry name" value="DUF5753"/>
    <property type="match status" value="1"/>
</dbReference>
<reference evidence="2" key="1">
    <citation type="submission" date="2021-01" db="EMBL/GenBank/DDBJ databases">
        <title>Whole genome shotgun sequence of Rhizocola hellebori NBRC 109834.</title>
        <authorList>
            <person name="Komaki H."/>
            <person name="Tamura T."/>
        </authorList>
    </citation>
    <scope>NUCLEOTIDE SEQUENCE</scope>
    <source>
        <strain evidence="2">NBRC 109834</strain>
    </source>
</reference>
<evidence type="ECO:0000259" key="1">
    <source>
        <dbReference type="Pfam" id="PF19054"/>
    </source>
</evidence>
<name>A0A8J3QGD9_9ACTN</name>
<dbReference type="Proteomes" id="UP000612899">
    <property type="component" value="Unassembled WGS sequence"/>
</dbReference>
<protein>
    <recommendedName>
        <fullName evidence="1">DUF5753 domain-containing protein</fullName>
    </recommendedName>
</protein>
<organism evidence="2 3">
    <name type="scientific">Rhizocola hellebori</name>
    <dbReference type="NCBI Taxonomy" id="1392758"/>
    <lineage>
        <taxon>Bacteria</taxon>
        <taxon>Bacillati</taxon>
        <taxon>Actinomycetota</taxon>
        <taxon>Actinomycetes</taxon>
        <taxon>Micromonosporales</taxon>
        <taxon>Micromonosporaceae</taxon>
        <taxon>Rhizocola</taxon>
    </lineage>
</organism>
<evidence type="ECO:0000313" key="3">
    <source>
        <dbReference type="Proteomes" id="UP000612899"/>
    </source>
</evidence>
<gene>
    <name evidence="2" type="ORF">Rhe02_81330</name>
</gene>
<comment type="caution">
    <text evidence="2">The sequence shown here is derived from an EMBL/GenBank/DDBJ whole genome shotgun (WGS) entry which is preliminary data.</text>
</comment>
<sequence>MQAAVAEMDDPAFPDRLERLLDDAETEVASMFTIYRQGLVERQRALWAELSTATELRSFGPALVPGQLQTEEYARLLFALDAEHAGLQPADIDAAIAGRLDYGRSMRERPDVIFHAVVTEYALRLPLPGASPKLRSGLLRNLVDAATCPNITIQILPMSAPVPSMILGGFGIATSTGGKATVYVETYSAQLTFTAARDLEEYEHRWRLFTGSALTPQETIRWAQQHLK</sequence>
<feature type="domain" description="DUF5753" evidence="1">
    <location>
        <begin position="51"/>
        <end position="222"/>
    </location>
</feature>
<dbReference type="InterPro" id="IPR043917">
    <property type="entry name" value="DUF5753"/>
</dbReference>
<dbReference type="EMBL" id="BONY01000083">
    <property type="protein sequence ID" value="GIH10066.1"/>
    <property type="molecule type" value="Genomic_DNA"/>
</dbReference>
<evidence type="ECO:0000313" key="2">
    <source>
        <dbReference type="EMBL" id="GIH10066.1"/>
    </source>
</evidence>
<accession>A0A8J3QGD9</accession>